<dbReference type="KEGG" id="cber:B5D82_06310"/>
<organism evidence="1 2">
    <name type="scientific">Cognaticolwellia beringensis</name>
    <dbReference type="NCBI Taxonomy" id="1967665"/>
    <lineage>
        <taxon>Bacteria</taxon>
        <taxon>Pseudomonadati</taxon>
        <taxon>Pseudomonadota</taxon>
        <taxon>Gammaproteobacteria</taxon>
        <taxon>Alteromonadales</taxon>
        <taxon>Colwelliaceae</taxon>
        <taxon>Cognaticolwellia</taxon>
    </lineage>
</organism>
<sequence>MPGLNWEKFKECSGDVRINFENLCRGIVRAHFDGFGQFKALKNQPGVEYHINLSKDCSSLGSAGQWFGWQCKWFELNKDNSLKAASKADIEDSLSKTVKCLPNLTDWVLWTPFTLAKKDQTWFYGLESKYPFKLHLWAEEELDNWLSGPAEMLLKTYFGELVLSFETLKEQHDRSIAPIKDRWLAPVHQVTNTEAEVRRALASPTAYRELETIRLSLEQCKSNILKLESILTDEAKLLEEFIYSTDEYLEILNNLEVMLAEGDIESLHEWLASPALKVSDNTKRFVRVLRKRNLPIALDAANALDDMFLAKRLFKSIDEKLKVRLIAVLADAGGGKTQLSAQLSSANKDGIYGIYIQGKFLSKTGSLDSLANKYKINGASVSTFEGLVFALNAAGQRAKCRLPIVIDGLNEAEDPRVWKDELASLLPILENSRNVLVVCTLRTGELPRRGYYERKHADQRESFAVQALPDDITKIEMDGFGDFTVKAIKDYLRYYKIDAGDTELPINFFKRPITLRIYCEVTNPSKSSVVKVNQFPTSLPEIFGKYIDYSCKKVSETSYLSQQYSEDNIRLALYYLGQCWWESNSRDCDEKEFKKLIQDDVVWDVCLVNLLSQEGIIFRNPGDRPGYFELTPVYDALGGYLIADFLLRKNAKDSRLTWFNTDEVIEKLGGDNSHQLSSDIFRSLTSLVPKEFHGAQLWKLVPQEFEVSALLGVSEIAPNLIDADSVEKIKFIFSQSPDIRDEIFSRLRKVRSNASNPLNSSFLSRILSDLSIKDRDLFWTEWLRKNTENVVKDVVRLTRRWKASGIRLTDSDCLLAEWLMWILPTTNRTLRDDATKALYEFGRLRANKLFELTLKSSTINDPYIFERMLAASYGVSLDIVGGELNESKYHVMLTCFVNELFKNFYLQHISYSTHFIIRKTVNDIVLVANKILPVKERIEIPPSKSCPQIKWGSINWDSKLKHPFHMDFENYTIGRLIPGRGNYHYNHPEYKHVKEQMLWRVLDLGWSDNDFSKVDSQITSGQHHHRISSSNDKVDRYGKKYSWIAYDEIAGVLIDQEKLEENWDCASSGIDFSFPVLAEHQDMITDEILELDDESDSDWLTRQVPEVIKKQLISQDSTCKVLLDGLIGKEVNNSKRKICVFVRGYLIKNSELSDFIEQFKESEFSSSLLPEKPDFRNTSLKEYVLKEQGESDFESHLDYVIGSEQIEIDAPLIDFVENEDGTSMLITDSAKRLIDKPIYKSFECELPSVLISRDVGSETEGSVRVLNKKIIAACDLKVSARTFDLCDQNNEQATWVTGNQKNSYTNHEEWLYIRKDLLDNYLKNNEFSLVSVIWGERSLKEGRHGANNYTVFHDLEVYYPLDKEEK</sequence>
<dbReference type="RefSeq" id="WP_081150028.1">
    <property type="nucleotide sequence ID" value="NZ_CP020465.1"/>
</dbReference>
<protein>
    <submittedName>
        <fullName evidence="1">Uncharacterized protein</fullName>
    </submittedName>
</protein>
<name>A0A222G7Q9_9GAMM</name>
<dbReference type="EMBL" id="CP020465">
    <property type="protein sequence ID" value="ASP47404.1"/>
    <property type="molecule type" value="Genomic_DNA"/>
</dbReference>
<dbReference type="Proteomes" id="UP000202259">
    <property type="component" value="Chromosome"/>
</dbReference>
<accession>A0A222G7Q9</accession>
<dbReference type="OrthoDB" id="9757917at2"/>
<proteinExistence type="predicted"/>
<keyword evidence="2" id="KW-1185">Reference proteome</keyword>
<reference evidence="1 2" key="1">
    <citation type="submission" date="2017-08" db="EMBL/GenBank/DDBJ databases">
        <title>Complete genome of Colwellia sp. NB097-1, a psychrophile bacterium ioslated from Bering Sea.</title>
        <authorList>
            <person name="Chen X."/>
        </authorList>
    </citation>
    <scope>NUCLEOTIDE SEQUENCE [LARGE SCALE GENOMIC DNA]</scope>
    <source>
        <strain evidence="1 2">NB097-1</strain>
    </source>
</reference>
<evidence type="ECO:0000313" key="2">
    <source>
        <dbReference type="Proteomes" id="UP000202259"/>
    </source>
</evidence>
<gene>
    <name evidence="1" type="ORF">B5D82_06310</name>
</gene>
<evidence type="ECO:0000313" key="1">
    <source>
        <dbReference type="EMBL" id="ASP47404.1"/>
    </source>
</evidence>